<keyword evidence="6" id="KW-1185">Reference proteome</keyword>
<dbReference type="STRING" id="1492898.SY85_05885"/>
<dbReference type="SUPFAM" id="SSF51161">
    <property type="entry name" value="Trimeric LpxA-like enzymes"/>
    <property type="match status" value="1"/>
</dbReference>
<dbReference type="InterPro" id="IPR011004">
    <property type="entry name" value="Trimer_LpxA-like_sf"/>
</dbReference>
<evidence type="ECO:0000313" key="5">
    <source>
        <dbReference type="EMBL" id="ANE50096.1"/>
    </source>
</evidence>
<dbReference type="Proteomes" id="UP000077177">
    <property type="component" value="Chromosome"/>
</dbReference>
<reference evidence="6" key="1">
    <citation type="submission" date="2015-01" db="EMBL/GenBank/DDBJ databases">
        <title>Flavisolibacter sp./LCS9/ whole genome sequencing.</title>
        <authorList>
            <person name="Kim M.K."/>
            <person name="Srinivasan S."/>
            <person name="Lee J.-J."/>
        </authorList>
    </citation>
    <scope>NUCLEOTIDE SEQUENCE [LARGE SCALE GENOMIC DNA]</scope>
    <source>
        <strain evidence="6">LCS9</strain>
    </source>
</reference>
<evidence type="ECO:0000313" key="6">
    <source>
        <dbReference type="Proteomes" id="UP000077177"/>
    </source>
</evidence>
<keyword evidence="2 5" id="KW-0808">Transferase</keyword>
<dbReference type="Pfam" id="PF00132">
    <property type="entry name" value="Hexapep"/>
    <property type="match status" value="1"/>
</dbReference>
<evidence type="ECO:0000256" key="3">
    <source>
        <dbReference type="ARBA" id="ARBA00022737"/>
    </source>
</evidence>
<dbReference type="PANTHER" id="PTHR23416:SF23">
    <property type="entry name" value="ACETYLTRANSFERASE C18B11.09C-RELATED"/>
    <property type="match status" value="1"/>
</dbReference>
<evidence type="ECO:0000256" key="1">
    <source>
        <dbReference type="ARBA" id="ARBA00007274"/>
    </source>
</evidence>
<evidence type="ECO:0000256" key="2">
    <source>
        <dbReference type="ARBA" id="ARBA00022679"/>
    </source>
</evidence>
<dbReference type="GO" id="GO:0008374">
    <property type="term" value="F:O-acyltransferase activity"/>
    <property type="evidence" value="ECO:0007669"/>
    <property type="project" value="TreeGrafter"/>
</dbReference>
<dbReference type="PROSITE" id="PS00101">
    <property type="entry name" value="HEXAPEP_TRANSFERASES"/>
    <property type="match status" value="1"/>
</dbReference>
<dbReference type="RefSeq" id="WP_066402392.1">
    <property type="nucleotide sequence ID" value="NZ_CP011390.1"/>
</dbReference>
<organism evidence="5 6">
    <name type="scientific">Flavisolibacter tropicus</name>
    <dbReference type="NCBI Taxonomy" id="1492898"/>
    <lineage>
        <taxon>Bacteria</taxon>
        <taxon>Pseudomonadati</taxon>
        <taxon>Bacteroidota</taxon>
        <taxon>Chitinophagia</taxon>
        <taxon>Chitinophagales</taxon>
        <taxon>Chitinophagaceae</taxon>
        <taxon>Flavisolibacter</taxon>
    </lineage>
</organism>
<dbReference type="KEGG" id="fla:SY85_05885"/>
<dbReference type="PATRIC" id="fig|1492898.3.peg.1276"/>
<keyword evidence="3" id="KW-0677">Repeat</keyword>
<protein>
    <submittedName>
        <fullName evidence="5">Acetyltransferase</fullName>
    </submittedName>
</protein>
<comment type="similarity">
    <text evidence="1">Belongs to the transferase hexapeptide repeat family.</text>
</comment>
<keyword evidence="4" id="KW-0012">Acyltransferase</keyword>
<dbReference type="InterPro" id="IPR018357">
    <property type="entry name" value="Hexapep_transf_CS"/>
</dbReference>
<dbReference type="EMBL" id="CP011390">
    <property type="protein sequence ID" value="ANE50096.1"/>
    <property type="molecule type" value="Genomic_DNA"/>
</dbReference>
<dbReference type="Gene3D" id="2.160.10.10">
    <property type="entry name" value="Hexapeptide repeat proteins"/>
    <property type="match status" value="1"/>
</dbReference>
<evidence type="ECO:0000256" key="4">
    <source>
        <dbReference type="ARBA" id="ARBA00023315"/>
    </source>
</evidence>
<name>A0A172TSW6_9BACT</name>
<proteinExistence type="inferred from homology"/>
<reference evidence="5 6" key="2">
    <citation type="journal article" date="2016" name="Int. J. Syst. Evol. Microbiol.">
        <title>Flavisolibacter tropicus sp. nov., isolated from tropical soil.</title>
        <authorList>
            <person name="Lee J.J."/>
            <person name="Kang M.S."/>
            <person name="Kim G.S."/>
            <person name="Lee C.S."/>
            <person name="Lim S."/>
            <person name="Lee J."/>
            <person name="Roh S.H."/>
            <person name="Kang H."/>
            <person name="Ha J.M."/>
            <person name="Bae S."/>
            <person name="Jung H.Y."/>
            <person name="Kim M.K."/>
        </authorList>
    </citation>
    <scope>NUCLEOTIDE SEQUENCE [LARGE SCALE GENOMIC DNA]</scope>
    <source>
        <strain evidence="5 6">LCS9</strain>
    </source>
</reference>
<sequence length="198" mass="21609">MDQLKSQNVFHQSNKDIFKRMKAGEPIRLDDPEYFKVLDVVNRTIALSADLNASTDVKQIRERLSKIIGTQLDESTTVFAPFYTNFGRFIQIGKNVFINHACSFLDMGGITIEDEVLIGPKVNLITENHPLDPADRRALICKPILIKRNAWIGAGATILPGVTIGENAVVAAGAVVSKDVPANTVVGGIPAKLIKTID</sequence>
<dbReference type="InterPro" id="IPR051159">
    <property type="entry name" value="Hexapeptide_acetyltransf"/>
</dbReference>
<dbReference type="PANTHER" id="PTHR23416">
    <property type="entry name" value="SIALIC ACID SYNTHASE-RELATED"/>
    <property type="match status" value="1"/>
</dbReference>
<dbReference type="AlphaFoldDB" id="A0A172TSW6"/>
<accession>A0A172TSW6</accession>
<gene>
    <name evidence="5" type="ORF">SY85_05885</name>
</gene>
<dbReference type="InterPro" id="IPR001451">
    <property type="entry name" value="Hexapep"/>
</dbReference>